<keyword evidence="5" id="KW-1133">Transmembrane helix</keyword>
<evidence type="ECO:0000256" key="2">
    <source>
        <dbReference type="ARBA" id="ARBA00006339"/>
    </source>
</evidence>
<keyword evidence="4" id="KW-0812">Transmembrane</keyword>
<keyword evidence="6 9" id="KW-0333">Golgi apparatus</keyword>
<comment type="caution">
    <text evidence="10">The sequence shown here is derived from an EMBL/GenBank/DDBJ whole genome shotgun (WGS) entry which is preliminary data.</text>
</comment>
<reference evidence="10 11" key="1">
    <citation type="journal article" date="2023" name="Sci. Data">
        <title>Genome assembly of the Korean intertidal mud-creeper Batillaria attramentaria.</title>
        <authorList>
            <person name="Patra A.K."/>
            <person name="Ho P.T."/>
            <person name="Jun S."/>
            <person name="Lee S.J."/>
            <person name="Kim Y."/>
            <person name="Won Y.J."/>
        </authorList>
    </citation>
    <scope>NUCLEOTIDE SEQUENCE [LARGE SCALE GENOMIC DNA]</scope>
    <source>
        <strain evidence="10">Wonlab-2016</strain>
    </source>
</reference>
<evidence type="ECO:0000256" key="8">
    <source>
        <dbReference type="ARBA" id="ARBA00023180"/>
    </source>
</evidence>
<evidence type="ECO:0000256" key="5">
    <source>
        <dbReference type="ARBA" id="ARBA00022989"/>
    </source>
</evidence>
<evidence type="ECO:0000313" key="10">
    <source>
        <dbReference type="EMBL" id="KAK7487489.1"/>
    </source>
</evidence>
<keyword evidence="8 9" id="KW-0325">Glycoprotein</keyword>
<dbReference type="Pfam" id="PF03567">
    <property type="entry name" value="Sulfotransfer_2"/>
    <property type="match status" value="2"/>
</dbReference>
<evidence type="ECO:0000256" key="6">
    <source>
        <dbReference type="ARBA" id="ARBA00023034"/>
    </source>
</evidence>
<keyword evidence="9" id="KW-0119">Carbohydrate metabolism</keyword>
<dbReference type="GO" id="GO:0008146">
    <property type="term" value="F:sulfotransferase activity"/>
    <property type="evidence" value="ECO:0007669"/>
    <property type="project" value="UniProtKB-ARBA"/>
</dbReference>
<keyword evidence="7" id="KW-0472">Membrane</keyword>
<dbReference type="PANTHER" id="PTHR12137">
    <property type="entry name" value="CARBOHYDRATE SULFOTRANSFERASE"/>
    <property type="match status" value="1"/>
</dbReference>
<protein>
    <recommendedName>
        <fullName evidence="9">Carbohydrate sulfotransferase</fullName>
        <ecNumber evidence="9">2.8.2.-</ecNumber>
    </recommendedName>
</protein>
<dbReference type="Proteomes" id="UP001519460">
    <property type="component" value="Unassembled WGS sequence"/>
</dbReference>
<accession>A0ABD0KJY8</accession>
<sequence>MGTSGQLVRLFSAKSSQTNEESVQLRLNHLARRDHVQQVCKGHPSTFSVNADISRYFSFSDRHQLVYCSIQKVGCSFWLRAMRILTGQLPAGSFFNGSLLHQQGIRGYNSFLVSGAVSSSTHARDADPRCATNVSFRMFLDTITRNTGTLDGHYSPMYEHCDPCSVDFTYIGKMESFKEDTRYVLQQVGVDLSELSPDVDSFSQDNDVVVVHDLITQAFRTFRSRFQ</sequence>
<evidence type="ECO:0000256" key="1">
    <source>
        <dbReference type="ARBA" id="ARBA00004323"/>
    </source>
</evidence>
<comment type="subcellular location">
    <subcellularLocation>
        <location evidence="1 9">Golgi apparatus membrane</location>
        <topology evidence="1 9">Single-pass type II membrane protein</topology>
    </subcellularLocation>
</comment>
<dbReference type="EMBL" id="JACVVK020000163">
    <property type="protein sequence ID" value="KAK7487489.1"/>
    <property type="molecule type" value="Genomic_DNA"/>
</dbReference>
<proteinExistence type="inferred from homology"/>
<dbReference type="GO" id="GO:0000139">
    <property type="term" value="C:Golgi membrane"/>
    <property type="evidence" value="ECO:0007669"/>
    <property type="project" value="UniProtKB-SubCell"/>
</dbReference>
<evidence type="ECO:0000313" key="11">
    <source>
        <dbReference type="Proteomes" id="UP001519460"/>
    </source>
</evidence>
<dbReference type="PANTHER" id="PTHR12137:SF54">
    <property type="entry name" value="CARBOHYDRATE SULFOTRANSFERASE"/>
    <property type="match status" value="1"/>
</dbReference>
<evidence type="ECO:0000256" key="7">
    <source>
        <dbReference type="ARBA" id="ARBA00023136"/>
    </source>
</evidence>
<organism evidence="10 11">
    <name type="scientific">Batillaria attramentaria</name>
    <dbReference type="NCBI Taxonomy" id="370345"/>
    <lineage>
        <taxon>Eukaryota</taxon>
        <taxon>Metazoa</taxon>
        <taxon>Spiralia</taxon>
        <taxon>Lophotrochozoa</taxon>
        <taxon>Mollusca</taxon>
        <taxon>Gastropoda</taxon>
        <taxon>Caenogastropoda</taxon>
        <taxon>Sorbeoconcha</taxon>
        <taxon>Cerithioidea</taxon>
        <taxon>Batillariidae</taxon>
        <taxon>Batillaria</taxon>
    </lineage>
</organism>
<keyword evidence="11" id="KW-1185">Reference proteome</keyword>
<name>A0ABD0KJY8_9CAEN</name>
<comment type="similarity">
    <text evidence="2 9">Belongs to the sulfotransferase 2 family.</text>
</comment>
<evidence type="ECO:0000256" key="3">
    <source>
        <dbReference type="ARBA" id="ARBA00022679"/>
    </source>
</evidence>
<evidence type="ECO:0000256" key="9">
    <source>
        <dbReference type="RuleBase" id="RU364020"/>
    </source>
</evidence>
<dbReference type="EC" id="2.8.2.-" evidence="9"/>
<evidence type="ECO:0000256" key="4">
    <source>
        <dbReference type="ARBA" id="ARBA00022692"/>
    </source>
</evidence>
<keyword evidence="3 9" id="KW-0808">Transferase</keyword>
<dbReference type="InterPro" id="IPR018011">
    <property type="entry name" value="Carb_sulfotrans_8-10"/>
</dbReference>
<dbReference type="InterPro" id="IPR005331">
    <property type="entry name" value="Sulfotransferase"/>
</dbReference>
<dbReference type="AlphaFoldDB" id="A0ABD0KJY8"/>
<gene>
    <name evidence="10" type="ORF">BaRGS_00021191</name>
</gene>
<keyword evidence="9" id="KW-0735">Signal-anchor</keyword>